<dbReference type="AlphaFoldDB" id="A0A6H5G5D1"/>
<evidence type="ECO:0000313" key="2">
    <source>
        <dbReference type="Proteomes" id="UP000479000"/>
    </source>
</evidence>
<sequence length="124" mass="14498">MNHNLRLANKQRFPTEPFRDQVFVRQGWFTIRYHYSKFGGYTDEPVPAFRLEQMHPKSIDKNGPKGSALSIPTYSYFPKHKHTLRQKGIKKQMCQLLCHVSGRYFFCAFVTKSLLPLPDTESTS</sequence>
<accession>A0A6H5G5D1</accession>
<keyword evidence="2" id="KW-1185">Reference proteome</keyword>
<dbReference type="Proteomes" id="UP000479000">
    <property type="component" value="Unassembled WGS sequence"/>
</dbReference>
<protein>
    <submittedName>
        <fullName evidence="1">Uncharacterized protein</fullName>
    </submittedName>
</protein>
<dbReference type="EMBL" id="CADCXU010005932">
    <property type="protein sequence ID" value="CAA9997771.1"/>
    <property type="molecule type" value="Genomic_DNA"/>
</dbReference>
<organism evidence="1 2">
    <name type="scientific">Nesidiocoris tenuis</name>
    <dbReference type="NCBI Taxonomy" id="355587"/>
    <lineage>
        <taxon>Eukaryota</taxon>
        <taxon>Metazoa</taxon>
        <taxon>Ecdysozoa</taxon>
        <taxon>Arthropoda</taxon>
        <taxon>Hexapoda</taxon>
        <taxon>Insecta</taxon>
        <taxon>Pterygota</taxon>
        <taxon>Neoptera</taxon>
        <taxon>Paraneoptera</taxon>
        <taxon>Hemiptera</taxon>
        <taxon>Heteroptera</taxon>
        <taxon>Panheteroptera</taxon>
        <taxon>Cimicomorpha</taxon>
        <taxon>Miridae</taxon>
        <taxon>Dicyphina</taxon>
        <taxon>Nesidiocoris</taxon>
    </lineage>
</organism>
<proteinExistence type="predicted"/>
<gene>
    <name evidence="1" type="ORF">NTEN_LOCUS4065</name>
</gene>
<reference evidence="1 2" key="1">
    <citation type="submission" date="2020-02" db="EMBL/GenBank/DDBJ databases">
        <authorList>
            <person name="Ferguson B K."/>
        </authorList>
    </citation>
    <scope>NUCLEOTIDE SEQUENCE [LARGE SCALE GENOMIC DNA]</scope>
</reference>
<name>A0A6H5G5D1_9HEMI</name>
<evidence type="ECO:0000313" key="1">
    <source>
        <dbReference type="EMBL" id="CAA9997771.1"/>
    </source>
</evidence>